<dbReference type="EMBL" id="FKEV01000011">
    <property type="protein sequence ID" value="SAE66482.1"/>
    <property type="molecule type" value="Genomic_DNA"/>
</dbReference>
<evidence type="ECO:0000313" key="9">
    <source>
        <dbReference type="Proteomes" id="UP000077295"/>
    </source>
</evidence>
<reference evidence="7 9" key="1">
    <citation type="submission" date="2016-03" db="EMBL/GenBank/DDBJ databases">
        <authorList>
            <consortium name="Pathogen Informatics"/>
        </authorList>
    </citation>
    <scope>NUCLEOTIDE SEQUENCE [LARGE SCALE GENOMIC DNA]</scope>
    <source>
        <strain evidence="7">E552</strain>
        <strain evidence="9">e552</strain>
    </source>
</reference>
<dbReference type="InterPro" id="IPR050950">
    <property type="entry name" value="HTH-type_LysR_regulators"/>
</dbReference>
<dbReference type="Pfam" id="PF00126">
    <property type="entry name" value="HTH_1"/>
    <property type="match status" value="1"/>
</dbReference>
<dbReference type="Proteomes" id="UP000231328">
    <property type="component" value="Unassembled WGS sequence"/>
</dbReference>
<protein>
    <submittedName>
        <fullName evidence="6">LysR family transcriptional regulator</fullName>
    </submittedName>
    <submittedName>
        <fullName evidence="7">Transcriptional regulator, LysR family</fullName>
    </submittedName>
</protein>
<dbReference type="SUPFAM" id="SSF46785">
    <property type="entry name" value="Winged helix' DNA-binding domain"/>
    <property type="match status" value="1"/>
</dbReference>
<dbReference type="GO" id="GO:0003677">
    <property type="term" value="F:DNA binding"/>
    <property type="evidence" value="ECO:0007669"/>
    <property type="project" value="UniProtKB-KW"/>
</dbReference>
<dbReference type="EMBL" id="VTDZ01000087">
    <property type="protein sequence ID" value="TYS09814.1"/>
    <property type="molecule type" value="Genomic_DNA"/>
</dbReference>
<evidence type="ECO:0000259" key="5">
    <source>
        <dbReference type="PROSITE" id="PS50931"/>
    </source>
</evidence>
<dbReference type="Gene3D" id="3.40.190.290">
    <property type="match status" value="1"/>
</dbReference>
<comment type="caution">
    <text evidence="6">The sequence shown here is derived from an EMBL/GenBank/DDBJ whole genome shotgun (WGS) entry which is preliminary data.</text>
</comment>
<dbReference type="Proteomes" id="UP000077295">
    <property type="component" value="Unassembled WGS sequence"/>
</dbReference>
<evidence type="ECO:0000313" key="10">
    <source>
        <dbReference type="Proteomes" id="UP000231328"/>
    </source>
</evidence>
<dbReference type="InterPro" id="IPR005119">
    <property type="entry name" value="LysR_subst-bd"/>
</dbReference>
<evidence type="ECO:0000313" key="11">
    <source>
        <dbReference type="Proteomes" id="UP000322612"/>
    </source>
</evidence>
<dbReference type="PANTHER" id="PTHR30419:SF8">
    <property type="entry name" value="NITROGEN ASSIMILATION TRANSCRIPTIONAL ACTIVATOR-RELATED"/>
    <property type="match status" value="1"/>
</dbReference>
<evidence type="ECO:0000313" key="8">
    <source>
        <dbReference type="EMBL" id="TYS09814.1"/>
    </source>
</evidence>
<reference evidence="6 10" key="2">
    <citation type="submission" date="2017-07" db="EMBL/GenBank/DDBJ databases">
        <title>Draft genome sequence of Enterobacter cloacae ST128, a clinical strain coproducing KPC-2 and NDM-1 carbapenemases.</title>
        <authorList>
            <person name="Li X."/>
        </authorList>
    </citation>
    <scope>NUCLEOTIDE SEQUENCE [LARGE SCALE GENOMIC DNA]</scope>
    <source>
        <strain evidence="6 10">HBY</strain>
    </source>
</reference>
<dbReference type="PRINTS" id="PR00039">
    <property type="entry name" value="HTHLYSR"/>
</dbReference>
<feature type="domain" description="HTH lysR-type" evidence="5">
    <location>
        <begin position="5"/>
        <end position="62"/>
    </location>
</feature>
<dbReference type="InterPro" id="IPR036388">
    <property type="entry name" value="WH-like_DNA-bd_sf"/>
</dbReference>
<organism evidence="6 10">
    <name type="scientific">Enterobacter hormaechei</name>
    <dbReference type="NCBI Taxonomy" id="158836"/>
    <lineage>
        <taxon>Bacteria</taxon>
        <taxon>Pseudomonadati</taxon>
        <taxon>Pseudomonadota</taxon>
        <taxon>Gammaproteobacteria</taxon>
        <taxon>Enterobacterales</taxon>
        <taxon>Enterobacteriaceae</taxon>
        <taxon>Enterobacter</taxon>
        <taxon>Enterobacter cloacae complex</taxon>
    </lineage>
</organism>
<dbReference type="EMBL" id="NMVR01000002">
    <property type="protein sequence ID" value="PJG41404.1"/>
    <property type="molecule type" value="Genomic_DNA"/>
</dbReference>
<evidence type="ECO:0000256" key="2">
    <source>
        <dbReference type="ARBA" id="ARBA00023015"/>
    </source>
</evidence>
<dbReference type="PANTHER" id="PTHR30419">
    <property type="entry name" value="HTH-TYPE TRANSCRIPTIONAL REGULATOR YBHD"/>
    <property type="match status" value="1"/>
</dbReference>
<accession>A0A0A6GWC3</accession>
<sequence>MPVNFDLNDLYAFRALLEYGNFRLAAESICLSQSALSRRIEKLEAALGTKLFDRTTRRVTLTLYGQTFADRCGQLLADVESMLSDIDKASEERTGLITVATVPSAACYFMPDVIRRFQSRYPRVRIKLIDSSAGNVIEAVTRGQADFGICFARSLQPDIEFVPLVEDVYVAACRRDSPLAKRKSLTWQAFYQQDYIGLDKTSGNRNLLDQRVGHIRPERPSICETRHVTTMLGMVEAGIGIAAVPAMSMPRAEHSLLTSVPLTEPEVRRTVGLIRRRGRIQSYIAAELETLITEQYREVH</sequence>
<evidence type="ECO:0000256" key="1">
    <source>
        <dbReference type="ARBA" id="ARBA00009437"/>
    </source>
</evidence>
<dbReference type="Proteomes" id="UP000322612">
    <property type="component" value="Unassembled WGS sequence"/>
</dbReference>
<keyword evidence="4" id="KW-0804">Transcription</keyword>
<evidence type="ECO:0000256" key="3">
    <source>
        <dbReference type="ARBA" id="ARBA00023125"/>
    </source>
</evidence>
<proteinExistence type="inferred from homology"/>
<dbReference type="SUPFAM" id="SSF53850">
    <property type="entry name" value="Periplasmic binding protein-like II"/>
    <property type="match status" value="1"/>
</dbReference>
<dbReference type="InterPro" id="IPR036390">
    <property type="entry name" value="WH_DNA-bd_sf"/>
</dbReference>
<dbReference type="FunFam" id="1.10.10.10:FF:000001">
    <property type="entry name" value="LysR family transcriptional regulator"/>
    <property type="match status" value="1"/>
</dbReference>
<keyword evidence="2" id="KW-0805">Transcription regulation</keyword>
<dbReference type="RefSeq" id="WP_003859540.1">
    <property type="nucleotide sequence ID" value="NZ_AP022510.1"/>
</dbReference>
<keyword evidence="3" id="KW-0238">DNA-binding</keyword>
<reference evidence="8 11" key="3">
    <citation type="submission" date="2019-08" db="EMBL/GenBank/DDBJ databases">
        <title>Whole genome sequence analysis of bacterial isolates in patients.</title>
        <authorList>
            <person name="Jeong K.C."/>
        </authorList>
    </citation>
    <scope>NUCLEOTIDE SEQUENCE [LARGE SCALE GENOMIC DNA]</scope>
    <source>
        <strain evidence="8 11">KCJ3K342</strain>
    </source>
</reference>
<dbReference type="CDD" id="cd08440">
    <property type="entry name" value="PBP2_LTTR_like_4"/>
    <property type="match status" value="1"/>
</dbReference>
<dbReference type="PROSITE" id="PS50931">
    <property type="entry name" value="HTH_LYSR"/>
    <property type="match status" value="1"/>
</dbReference>
<dbReference type="Gene3D" id="1.10.10.10">
    <property type="entry name" value="Winged helix-like DNA-binding domain superfamily/Winged helix DNA-binding domain"/>
    <property type="match status" value="1"/>
</dbReference>
<evidence type="ECO:0000256" key="4">
    <source>
        <dbReference type="ARBA" id="ARBA00023163"/>
    </source>
</evidence>
<evidence type="ECO:0000313" key="7">
    <source>
        <dbReference type="EMBL" id="SAE66482.1"/>
    </source>
</evidence>
<dbReference type="GO" id="GO:0005829">
    <property type="term" value="C:cytosol"/>
    <property type="evidence" value="ECO:0007669"/>
    <property type="project" value="TreeGrafter"/>
</dbReference>
<accession>A0A331Q090</accession>
<gene>
    <name evidence="7" type="primary">oxyR_2</name>
    <name evidence="6" type="ORF">CGZ54_01420</name>
    <name evidence="8" type="ORF">FZC81_17620</name>
    <name evidence="7" type="ORF">SAMEA2273187_03171</name>
</gene>
<evidence type="ECO:0000313" key="6">
    <source>
        <dbReference type="EMBL" id="PJG41404.1"/>
    </source>
</evidence>
<name>A0A0A6GWC3_9ENTR</name>
<dbReference type="GO" id="GO:0003700">
    <property type="term" value="F:DNA-binding transcription factor activity"/>
    <property type="evidence" value="ECO:0007669"/>
    <property type="project" value="InterPro"/>
</dbReference>
<dbReference type="AlphaFoldDB" id="A0A0A6GWC3"/>
<dbReference type="InterPro" id="IPR000847">
    <property type="entry name" value="LysR_HTH_N"/>
</dbReference>
<dbReference type="Pfam" id="PF03466">
    <property type="entry name" value="LysR_substrate"/>
    <property type="match status" value="1"/>
</dbReference>
<comment type="similarity">
    <text evidence="1">Belongs to the LysR transcriptional regulatory family.</text>
</comment>